<organism evidence="2 3">
    <name type="scientific">Portunus trituberculatus</name>
    <name type="common">Swimming crab</name>
    <name type="synonym">Neptunus trituberculatus</name>
    <dbReference type="NCBI Taxonomy" id="210409"/>
    <lineage>
        <taxon>Eukaryota</taxon>
        <taxon>Metazoa</taxon>
        <taxon>Ecdysozoa</taxon>
        <taxon>Arthropoda</taxon>
        <taxon>Crustacea</taxon>
        <taxon>Multicrustacea</taxon>
        <taxon>Malacostraca</taxon>
        <taxon>Eumalacostraca</taxon>
        <taxon>Eucarida</taxon>
        <taxon>Decapoda</taxon>
        <taxon>Pleocyemata</taxon>
        <taxon>Brachyura</taxon>
        <taxon>Eubrachyura</taxon>
        <taxon>Portunoidea</taxon>
        <taxon>Portunidae</taxon>
        <taxon>Portuninae</taxon>
        <taxon>Portunus</taxon>
    </lineage>
</organism>
<gene>
    <name evidence="2" type="ORF">E2C01_054110</name>
</gene>
<keyword evidence="3" id="KW-1185">Reference proteome</keyword>
<comment type="caution">
    <text evidence="2">The sequence shown here is derived from an EMBL/GenBank/DDBJ whole genome shotgun (WGS) entry which is preliminary data.</text>
</comment>
<dbReference type="AlphaFoldDB" id="A0A5B7GU35"/>
<evidence type="ECO:0000313" key="3">
    <source>
        <dbReference type="Proteomes" id="UP000324222"/>
    </source>
</evidence>
<dbReference type="EMBL" id="VSRR010017152">
    <property type="protein sequence ID" value="MPC60074.1"/>
    <property type="molecule type" value="Genomic_DNA"/>
</dbReference>
<protein>
    <submittedName>
        <fullName evidence="2">Uncharacterized protein</fullName>
    </submittedName>
</protein>
<reference evidence="2 3" key="1">
    <citation type="submission" date="2019-05" db="EMBL/GenBank/DDBJ databases">
        <title>Another draft genome of Portunus trituberculatus and its Hox gene families provides insights of decapod evolution.</title>
        <authorList>
            <person name="Jeong J.-H."/>
            <person name="Song I."/>
            <person name="Kim S."/>
            <person name="Choi T."/>
            <person name="Kim D."/>
            <person name="Ryu S."/>
            <person name="Kim W."/>
        </authorList>
    </citation>
    <scope>NUCLEOTIDE SEQUENCE [LARGE SCALE GENOMIC DNA]</scope>
    <source>
        <tissue evidence="2">Muscle</tissue>
    </source>
</reference>
<sequence>MCAWRPRGAQSTHGSTVPRRAPPHNIQHTPGQRGHNPSSYIPYLIAAR</sequence>
<name>A0A5B7GU35_PORTR</name>
<dbReference type="Proteomes" id="UP000324222">
    <property type="component" value="Unassembled WGS sequence"/>
</dbReference>
<feature type="region of interest" description="Disordered" evidence="1">
    <location>
        <begin position="1"/>
        <end position="41"/>
    </location>
</feature>
<feature type="compositionally biased region" description="Polar residues" evidence="1">
    <location>
        <begin position="26"/>
        <end position="39"/>
    </location>
</feature>
<evidence type="ECO:0000313" key="2">
    <source>
        <dbReference type="EMBL" id="MPC60074.1"/>
    </source>
</evidence>
<proteinExistence type="predicted"/>
<accession>A0A5B7GU35</accession>
<evidence type="ECO:0000256" key="1">
    <source>
        <dbReference type="SAM" id="MobiDB-lite"/>
    </source>
</evidence>